<dbReference type="EMBL" id="CP133548">
    <property type="protein sequence ID" value="WMS86428.1"/>
    <property type="molecule type" value="Genomic_DNA"/>
</dbReference>
<name>A0AA51RRY2_9GAMM</name>
<reference evidence="4 5" key="1">
    <citation type="submission" date="2023-08" db="EMBL/GenBank/DDBJ databases">
        <title>Pleionea litopenaei sp. nov., isolated from stomach of juvenile Litopenaeus vannamei.</title>
        <authorList>
            <person name="Rho A.M."/>
            <person name="Hwang C.Y."/>
        </authorList>
    </citation>
    <scope>NUCLEOTIDE SEQUENCE [LARGE SCALE GENOMIC DNA]</scope>
    <source>
        <strain evidence="4 5">HL-JVS1</strain>
    </source>
</reference>
<dbReference type="GO" id="GO:0006355">
    <property type="term" value="P:regulation of DNA-templated transcription"/>
    <property type="evidence" value="ECO:0007669"/>
    <property type="project" value="InterPro"/>
</dbReference>
<gene>
    <name evidence="4" type="ORF">Q9312_14495</name>
</gene>
<dbReference type="SMART" id="SM00421">
    <property type="entry name" value="HTH_LUXR"/>
    <property type="match status" value="1"/>
</dbReference>
<dbReference type="SUPFAM" id="SSF46894">
    <property type="entry name" value="C-terminal effector domain of the bipartite response regulators"/>
    <property type="match status" value="1"/>
</dbReference>
<feature type="domain" description="HTH luxR-type" evidence="3">
    <location>
        <begin position="109"/>
        <end position="166"/>
    </location>
</feature>
<dbReference type="Pfam" id="PF00196">
    <property type="entry name" value="GerE"/>
    <property type="match status" value="1"/>
</dbReference>
<evidence type="ECO:0000259" key="3">
    <source>
        <dbReference type="SMART" id="SM00421"/>
    </source>
</evidence>
<evidence type="ECO:0000313" key="4">
    <source>
        <dbReference type="EMBL" id="WMS86428.1"/>
    </source>
</evidence>
<sequence>MINFTLNHLSRLKIVIVFFTLLVTLNIIDIYDDLLEGSSLSHVIEESIMVLIFISIILVLVRTLIFSQNKLKEIRLELKNINQLHAQQSDDMQRARKDYSQTIRSQFSQWGLTETEQEIGFLLLKGLSLKEIASIRDVKEKSTRQQASNIYSKAGVTGRHEFAGWFFEELSD</sequence>
<feature type="transmembrane region" description="Helical" evidence="2">
    <location>
        <begin position="48"/>
        <end position="65"/>
    </location>
</feature>
<dbReference type="GO" id="GO:0003677">
    <property type="term" value="F:DNA binding"/>
    <property type="evidence" value="ECO:0007669"/>
    <property type="project" value="InterPro"/>
</dbReference>
<dbReference type="RefSeq" id="WP_309201573.1">
    <property type="nucleotide sequence ID" value="NZ_CP133548.1"/>
</dbReference>
<keyword evidence="2" id="KW-1133">Transmembrane helix</keyword>
<evidence type="ECO:0000256" key="2">
    <source>
        <dbReference type="SAM" id="Phobius"/>
    </source>
</evidence>
<proteinExistence type="predicted"/>
<dbReference type="KEGG" id="plei:Q9312_14495"/>
<dbReference type="Gene3D" id="1.10.10.10">
    <property type="entry name" value="Winged helix-like DNA-binding domain superfamily/Winged helix DNA-binding domain"/>
    <property type="match status" value="1"/>
</dbReference>
<dbReference type="InterPro" id="IPR016032">
    <property type="entry name" value="Sig_transdc_resp-reg_C-effctor"/>
</dbReference>
<dbReference type="InterPro" id="IPR000792">
    <property type="entry name" value="Tscrpt_reg_LuxR_C"/>
</dbReference>
<evidence type="ECO:0000256" key="1">
    <source>
        <dbReference type="SAM" id="Coils"/>
    </source>
</evidence>
<keyword evidence="2" id="KW-0812">Transmembrane</keyword>
<dbReference type="AlphaFoldDB" id="A0AA51RRY2"/>
<accession>A0AA51RRY2</accession>
<feature type="transmembrane region" description="Helical" evidence="2">
    <location>
        <begin position="12"/>
        <end position="28"/>
    </location>
</feature>
<evidence type="ECO:0000313" key="5">
    <source>
        <dbReference type="Proteomes" id="UP001239782"/>
    </source>
</evidence>
<dbReference type="InterPro" id="IPR036388">
    <property type="entry name" value="WH-like_DNA-bd_sf"/>
</dbReference>
<dbReference type="Proteomes" id="UP001239782">
    <property type="component" value="Chromosome"/>
</dbReference>
<protein>
    <submittedName>
        <fullName evidence="4">Helix-turn-helix transcriptional regulator</fullName>
    </submittedName>
</protein>
<organism evidence="4 5">
    <name type="scientific">Pleionea litopenaei</name>
    <dbReference type="NCBI Taxonomy" id="3070815"/>
    <lineage>
        <taxon>Bacteria</taxon>
        <taxon>Pseudomonadati</taxon>
        <taxon>Pseudomonadota</taxon>
        <taxon>Gammaproteobacteria</taxon>
        <taxon>Oceanospirillales</taxon>
        <taxon>Pleioneaceae</taxon>
        <taxon>Pleionea</taxon>
    </lineage>
</organism>
<keyword evidence="2" id="KW-0472">Membrane</keyword>
<feature type="coiled-coil region" evidence="1">
    <location>
        <begin position="71"/>
        <end position="98"/>
    </location>
</feature>
<keyword evidence="1" id="KW-0175">Coiled coil</keyword>
<keyword evidence="5" id="KW-1185">Reference proteome</keyword>